<reference evidence="3 4" key="1">
    <citation type="submission" date="2019-01" db="EMBL/GenBank/DDBJ databases">
        <title>Sequencing of cultivated peanut Arachis hypogaea provides insights into genome evolution and oil improvement.</title>
        <authorList>
            <person name="Chen X."/>
        </authorList>
    </citation>
    <scope>NUCLEOTIDE SEQUENCE [LARGE SCALE GENOMIC DNA]</scope>
    <source>
        <strain evidence="4">cv. Fuhuasheng</strain>
        <tissue evidence="3">Leaves</tissue>
    </source>
</reference>
<evidence type="ECO:0000256" key="1">
    <source>
        <dbReference type="SAM" id="Coils"/>
    </source>
</evidence>
<keyword evidence="2" id="KW-0472">Membrane</keyword>
<evidence type="ECO:0000256" key="2">
    <source>
        <dbReference type="SAM" id="Phobius"/>
    </source>
</evidence>
<accession>A0A444XPS8</accession>
<evidence type="ECO:0000313" key="3">
    <source>
        <dbReference type="EMBL" id="RYQ91750.1"/>
    </source>
</evidence>
<proteinExistence type="predicted"/>
<dbReference type="InterPro" id="IPR052799">
    <property type="entry name" value="Rho_GAP_Regulators"/>
</dbReference>
<gene>
    <name evidence="3" type="ORF">Ahy_B09g097756</name>
</gene>
<dbReference type="PANTHER" id="PTHR46265:SF2">
    <property type="entry name" value="RHO GTPASE-ACTIVATING PROTEIN 7"/>
    <property type="match status" value="1"/>
</dbReference>
<keyword evidence="2" id="KW-0812">Transmembrane</keyword>
<dbReference type="AlphaFoldDB" id="A0A444XPS8"/>
<dbReference type="Proteomes" id="UP000289738">
    <property type="component" value="Chromosome B09"/>
</dbReference>
<dbReference type="EMBL" id="SDMP01000019">
    <property type="protein sequence ID" value="RYQ91750.1"/>
    <property type="molecule type" value="Genomic_DNA"/>
</dbReference>
<feature type="transmembrane region" description="Helical" evidence="2">
    <location>
        <begin position="20"/>
        <end position="42"/>
    </location>
</feature>
<protein>
    <submittedName>
        <fullName evidence="3">Uncharacterized protein</fullName>
    </submittedName>
</protein>
<dbReference type="PANTHER" id="PTHR46265">
    <property type="entry name" value="RHO GTPASE-ACTIVATING PROTEIN 7"/>
    <property type="match status" value="1"/>
</dbReference>
<keyword evidence="4" id="KW-1185">Reference proteome</keyword>
<keyword evidence="2" id="KW-1133">Transmembrane helix</keyword>
<comment type="caution">
    <text evidence="3">The sequence shown here is derived from an EMBL/GenBank/DDBJ whole genome shotgun (WGS) entry which is preliminary data.</text>
</comment>
<keyword evidence="1" id="KW-0175">Coiled coil</keyword>
<name>A0A444XPS8_ARAHY</name>
<dbReference type="STRING" id="3818.A0A444XPS8"/>
<evidence type="ECO:0000313" key="4">
    <source>
        <dbReference type="Proteomes" id="UP000289738"/>
    </source>
</evidence>
<feature type="coiled-coil region" evidence="1">
    <location>
        <begin position="240"/>
        <end position="267"/>
    </location>
</feature>
<organism evidence="3 4">
    <name type="scientific">Arachis hypogaea</name>
    <name type="common">Peanut</name>
    <dbReference type="NCBI Taxonomy" id="3818"/>
    <lineage>
        <taxon>Eukaryota</taxon>
        <taxon>Viridiplantae</taxon>
        <taxon>Streptophyta</taxon>
        <taxon>Embryophyta</taxon>
        <taxon>Tracheophyta</taxon>
        <taxon>Spermatophyta</taxon>
        <taxon>Magnoliopsida</taxon>
        <taxon>eudicotyledons</taxon>
        <taxon>Gunneridae</taxon>
        <taxon>Pentapetalae</taxon>
        <taxon>rosids</taxon>
        <taxon>fabids</taxon>
        <taxon>Fabales</taxon>
        <taxon>Fabaceae</taxon>
        <taxon>Papilionoideae</taxon>
        <taxon>50 kb inversion clade</taxon>
        <taxon>dalbergioids sensu lato</taxon>
        <taxon>Dalbergieae</taxon>
        <taxon>Pterocarpus clade</taxon>
        <taxon>Arachis</taxon>
    </lineage>
</organism>
<sequence>MAGVEERLGNLLALSTSLQISFSFSLSLSISLALSIVLLRSLNLSLVLTNSRVTFVVLCFESSSQRFHPLLNSRLGVSRKRHGGSFGHGLAVVAVIVYTNAGIRLGSANPKECFTSTSDSEALLGSGGSNANNQWHGFFKLLKKGPQMPFQPFHPLKKDVSKLSRRKSKRVREDLILSSFDSEFANFKSSWKNFTLSELQAATDDFNHGRDKRPVKSLVVGRPILLALEDIDEGTKVEEILRQSTDVEEVDRRVQEYEQASRRYEAAGWIRKMVKVVAGKDLPTEHSEEEFNLLTFLVVESPIDSALILDGALLSAYQYFENVRNFLVAVQLYKRMILM</sequence>